<reference evidence="3" key="1">
    <citation type="submission" date="2021-04" db="EMBL/GenBank/DDBJ databases">
        <authorList>
            <person name="Yoon J."/>
        </authorList>
    </citation>
    <scope>NUCLEOTIDE SEQUENCE</scope>
    <source>
        <strain evidence="3">KMU-90</strain>
    </source>
</reference>
<feature type="domain" description="SPOR" evidence="2">
    <location>
        <begin position="321"/>
        <end position="394"/>
    </location>
</feature>
<evidence type="ECO:0000313" key="3">
    <source>
        <dbReference type="EMBL" id="MBS0125100.1"/>
    </source>
</evidence>
<accession>A0A8J8B921</accession>
<dbReference type="InterPro" id="IPR036680">
    <property type="entry name" value="SPOR-like_sf"/>
</dbReference>
<evidence type="ECO:0000259" key="2">
    <source>
        <dbReference type="PROSITE" id="PS51724"/>
    </source>
</evidence>
<proteinExistence type="predicted"/>
<gene>
    <name evidence="3" type="ORF">KB874_13480</name>
</gene>
<organism evidence="3 4">
    <name type="scientific">Thetidibacter halocola</name>
    <dbReference type="NCBI Taxonomy" id="2827239"/>
    <lineage>
        <taxon>Bacteria</taxon>
        <taxon>Pseudomonadati</taxon>
        <taxon>Pseudomonadota</taxon>
        <taxon>Alphaproteobacteria</taxon>
        <taxon>Rhodobacterales</taxon>
        <taxon>Roseobacteraceae</taxon>
        <taxon>Thetidibacter</taxon>
    </lineage>
</organism>
<dbReference type="AlphaFoldDB" id="A0A8J8B921"/>
<dbReference type="Proteomes" id="UP000681356">
    <property type="component" value="Unassembled WGS sequence"/>
</dbReference>
<dbReference type="Pfam" id="PF05036">
    <property type="entry name" value="SPOR"/>
    <property type="match status" value="1"/>
</dbReference>
<dbReference type="RefSeq" id="WP_212537064.1">
    <property type="nucleotide sequence ID" value="NZ_JAGTUU010000005.1"/>
</dbReference>
<evidence type="ECO:0000313" key="4">
    <source>
        <dbReference type="Proteomes" id="UP000681356"/>
    </source>
</evidence>
<name>A0A8J8B921_9RHOB</name>
<comment type="caution">
    <text evidence="3">The sequence shown here is derived from an EMBL/GenBank/DDBJ whole genome shotgun (WGS) entry which is preliminary data.</text>
</comment>
<dbReference type="Gene3D" id="3.30.70.1070">
    <property type="entry name" value="Sporulation related repeat"/>
    <property type="match status" value="1"/>
</dbReference>
<feature type="chain" id="PRO_5035177942" evidence="1">
    <location>
        <begin position="26"/>
        <end position="394"/>
    </location>
</feature>
<dbReference type="PROSITE" id="PS51724">
    <property type="entry name" value="SPOR"/>
    <property type="match status" value="1"/>
</dbReference>
<dbReference type="InterPro" id="IPR007730">
    <property type="entry name" value="SPOR-like_dom"/>
</dbReference>
<protein>
    <submittedName>
        <fullName evidence="3">SPOR domain-containing protein</fullName>
    </submittedName>
</protein>
<sequence length="394" mass="41488">MALKTRAFAALYVTALISATQPASAQGFSEVPANFPPASYTGLQFVDNNGCIFVRAGFDGNVTWVPRVNRSRQPICGQTPTFGAAAAAAPAPAPTRPAQATAPQQITIAPEATTAPRPTATAQAAPARIEAAPRVMRAPASKPAAAPPPRIVAEVPAIAPVASPGPAFALHPCANGGTATTRTWRNRTLEVRCHPQDTPHATIVKRVVIVGKEGLAPETRIMPRHVYEQLNVVEPSVPEGYRPAWDDDRLNPHRALQTVEGYYATQHVWTNTVPRESVVTARRHTIKDPVTVGRVTAHSGGTTVSTQGAAPREAVVSTRSTPKAATRYVLVGAFTTEAKARAAAQRLRSAGLPVRFAKGRGMTMVLVGPYGDAAAAEGGLRATHATGYVQATLR</sequence>
<dbReference type="EMBL" id="JAGTUU010000005">
    <property type="protein sequence ID" value="MBS0125100.1"/>
    <property type="molecule type" value="Genomic_DNA"/>
</dbReference>
<dbReference type="SUPFAM" id="SSF110997">
    <property type="entry name" value="Sporulation related repeat"/>
    <property type="match status" value="1"/>
</dbReference>
<keyword evidence="4" id="KW-1185">Reference proteome</keyword>
<dbReference type="GO" id="GO:0042834">
    <property type="term" value="F:peptidoglycan binding"/>
    <property type="evidence" value="ECO:0007669"/>
    <property type="project" value="InterPro"/>
</dbReference>
<evidence type="ECO:0000256" key="1">
    <source>
        <dbReference type="SAM" id="SignalP"/>
    </source>
</evidence>
<keyword evidence="1" id="KW-0732">Signal</keyword>
<feature type="signal peptide" evidence="1">
    <location>
        <begin position="1"/>
        <end position="25"/>
    </location>
</feature>